<keyword evidence="7" id="KW-1185">Reference proteome</keyword>
<reference evidence="6 7" key="1">
    <citation type="journal article" date="2013" name="BMC Genomics">
        <title>Comparative genomics of parasitic silkworm microsporidia reveal an association between genome expansion and host adaptation.</title>
        <authorList>
            <person name="Pan G."/>
            <person name="Xu J."/>
            <person name="Li T."/>
            <person name="Xia Q."/>
            <person name="Liu S.L."/>
            <person name="Zhang G."/>
            <person name="Li S."/>
            <person name="Li C."/>
            <person name="Liu H."/>
            <person name="Yang L."/>
            <person name="Liu T."/>
            <person name="Zhang X."/>
            <person name="Wu Z."/>
            <person name="Fan W."/>
            <person name="Dang X."/>
            <person name="Xiang H."/>
            <person name="Tao M."/>
            <person name="Li Y."/>
            <person name="Hu J."/>
            <person name="Li Z."/>
            <person name="Lin L."/>
            <person name="Luo J."/>
            <person name="Geng L."/>
            <person name="Wang L."/>
            <person name="Long M."/>
            <person name="Wan Y."/>
            <person name="He N."/>
            <person name="Zhang Z."/>
            <person name="Lu C."/>
            <person name="Keeling P.J."/>
            <person name="Wang J."/>
            <person name="Xiang Z."/>
            <person name="Zhou Z."/>
        </authorList>
    </citation>
    <scope>NUCLEOTIDE SEQUENCE [LARGE SCALE GENOMIC DNA]</scope>
    <source>
        <strain evidence="7">CQ1 / CVCC 102059</strain>
    </source>
</reference>
<accession>R0KUN7</accession>
<proteinExistence type="inferred from homology"/>
<dbReference type="GO" id="GO:0004045">
    <property type="term" value="F:peptidyl-tRNA hydrolase activity"/>
    <property type="evidence" value="ECO:0007669"/>
    <property type="project" value="UniProtKB-EC"/>
</dbReference>
<dbReference type="GO" id="GO:0005829">
    <property type="term" value="C:cytosol"/>
    <property type="evidence" value="ECO:0007669"/>
    <property type="project" value="TreeGrafter"/>
</dbReference>
<dbReference type="Gene3D" id="3.40.1490.10">
    <property type="entry name" value="Bit1"/>
    <property type="match status" value="1"/>
</dbReference>
<keyword evidence="2 6" id="KW-0378">Hydrolase</keyword>
<dbReference type="Proteomes" id="UP000016927">
    <property type="component" value="Unassembled WGS sequence"/>
</dbReference>
<dbReference type="EC" id="3.1.1.29" evidence="1"/>
<dbReference type="OMA" id="GHAAVEC"/>
<protein>
    <recommendedName>
        <fullName evidence="1">peptidyl-tRNA hydrolase</fullName>
        <ecNumber evidence="1">3.1.1.29</ecNumber>
    </recommendedName>
</protein>
<keyword evidence="5" id="KW-1133">Transmembrane helix</keyword>
<evidence type="ECO:0000256" key="5">
    <source>
        <dbReference type="SAM" id="Phobius"/>
    </source>
</evidence>
<dbReference type="OrthoDB" id="1733656at2759"/>
<organism evidence="6 7">
    <name type="scientific">Nosema bombycis (strain CQ1 / CVCC 102059)</name>
    <name type="common">Microsporidian parasite</name>
    <name type="synonym">Pebrine of silkworm</name>
    <dbReference type="NCBI Taxonomy" id="578461"/>
    <lineage>
        <taxon>Eukaryota</taxon>
        <taxon>Fungi</taxon>
        <taxon>Fungi incertae sedis</taxon>
        <taxon>Microsporidia</taxon>
        <taxon>Nosematidae</taxon>
        <taxon>Nosema</taxon>
    </lineage>
</organism>
<dbReference type="AlphaFoldDB" id="R0KUN7"/>
<name>R0KUN7_NOSB1</name>
<gene>
    <name evidence="6" type="primary">PTH</name>
    <name evidence="6" type="ORF">NBO_52g0003</name>
</gene>
<comment type="catalytic activity">
    <reaction evidence="4">
        <text>an N-acyl-L-alpha-aminoacyl-tRNA + H2O = an N-acyl-L-amino acid + a tRNA + H(+)</text>
        <dbReference type="Rhea" id="RHEA:54448"/>
        <dbReference type="Rhea" id="RHEA-COMP:10123"/>
        <dbReference type="Rhea" id="RHEA-COMP:13883"/>
        <dbReference type="ChEBI" id="CHEBI:15377"/>
        <dbReference type="ChEBI" id="CHEBI:15378"/>
        <dbReference type="ChEBI" id="CHEBI:59874"/>
        <dbReference type="ChEBI" id="CHEBI:78442"/>
        <dbReference type="ChEBI" id="CHEBI:138191"/>
        <dbReference type="EC" id="3.1.1.29"/>
    </reaction>
</comment>
<dbReference type="STRING" id="578461.R0KUN7"/>
<evidence type="ECO:0000256" key="4">
    <source>
        <dbReference type="ARBA" id="ARBA00048707"/>
    </source>
</evidence>
<sequence length="150" mass="17096">MEDYFFISVIVILVFYILLQKIQSNLKQVKLEDKISVALIVNKSLNMSTGKILAQLGHALFNIVTLFHHKKDLYETWKQSRTEVVLYEASIEEIKSLSTVLHKHNIRYNKIIDAGRTQIPSGSNTILIIGPGNSNVIDNFLSHLPLYSKN</sequence>
<evidence type="ECO:0000256" key="3">
    <source>
        <dbReference type="ARBA" id="ARBA00038050"/>
    </source>
</evidence>
<dbReference type="VEuPathDB" id="MicrosporidiaDB:NBO_52g0003"/>
<dbReference type="Pfam" id="PF01981">
    <property type="entry name" value="PTH2"/>
    <property type="match status" value="1"/>
</dbReference>
<evidence type="ECO:0000256" key="2">
    <source>
        <dbReference type="ARBA" id="ARBA00022801"/>
    </source>
</evidence>
<dbReference type="PANTHER" id="PTHR12649:SF11">
    <property type="entry name" value="PEPTIDYL-TRNA HYDROLASE 2, MITOCHONDRIAL"/>
    <property type="match status" value="1"/>
</dbReference>
<evidence type="ECO:0000313" key="6">
    <source>
        <dbReference type="EMBL" id="EOB13912.1"/>
    </source>
</evidence>
<dbReference type="HOGENOM" id="CLU_073661_2_0_1"/>
<dbReference type="EMBL" id="KB908960">
    <property type="protein sequence ID" value="EOB13912.1"/>
    <property type="molecule type" value="Genomic_DNA"/>
</dbReference>
<dbReference type="InterPro" id="IPR002833">
    <property type="entry name" value="PTH2"/>
</dbReference>
<dbReference type="PANTHER" id="PTHR12649">
    <property type="entry name" value="PEPTIDYL-TRNA HYDROLASE 2"/>
    <property type="match status" value="1"/>
</dbReference>
<dbReference type="SUPFAM" id="SSF102462">
    <property type="entry name" value="Peptidyl-tRNA hydrolase II"/>
    <property type="match status" value="1"/>
</dbReference>
<evidence type="ECO:0000313" key="7">
    <source>
        <dbReference type="Proteomes" id="UP000016927"/>
    </source>
</evidence>
<evidence type="ECO:0000256" key="1">
    <source>
        <dbReference type="ARBA" id="ARBA00013260"/>
    </source>
</evidence>
<keyword evidence="5" id="KW-0472">Membrane</keyword>
<comment type="similarity">
    <text evidence="3">Belongs to the PTH2 family.</text>
</comment>
<keyword evidence="5" id="KW-0812">Transmembrane</keyword>
<dbReference type="InterPro" id="IPR023476">
    <property type="entry name" value="Pep_tRNA_hydro_II_dom_sf"/>
</dbReference>
<feature type="transmembrane region" description="Helical" evidence="5">
    <location>
        <begin position="6"/>
        <end position="22"/>
    </location>
</feature>